<name>A0AAW0PHQ2_9GOBI</name>
<sequence length="405" mass="45090">MVKECMEAMAETILEGKEGQQLKQKVRQIPLSSTTTTRRAELLSADVQSQLDSAIQSALCIALAADESTDVSDNAQLLVYVRFYHEESKTFVEDVLGITALKTHTRGEDIYLAIKEMLTQRGINLKKVVSITTDGAPSMMGREKGAVTRLKQDNPELLSYHCIIHMSVLCSSLSEHYGNVMNTITKLVNFLRASSSHQHRLLREFLAEVDAPANDLLLHSNVRWLSKGKVLERFWKIRNEIKDFLAQQKSPKAQVFLDFLEEESNLDTLAFLVDITGHLNDLNLKLQGKDNSVCDLVAAVQSFQKKLVILKMDLEEDCAHFPSLKEIKGINVTDMGASPWLPLRSTCAAPIKKRTVRTQHGYGKCSRPRKSCQSLPQDPHSALCLHSSGVELLTGAAALSGQTQF</sequence>
<gene>
    <name evidence="1" type="ORF">WMY93_010403</name>
</gene>
<accession>A0AAW0PHQ2</accession>
<reference evidence="2" key="1">
    <citation type="submission" date="2024-04" db="EMBL/GenBank/DDBJ databases">
        <title>Salinicola lusitanus LLJ914,a marine bacterium isolated from the Okinawa Trough.</title>
        <authorList>
            <person name="Li J."/>
        </authorList>
    </citation>
    <scope>NUCLEOTIDE SEQUENCE [LARGE SCALE GENOMIC DNA]</scope>
</reference>
<evidence type="ECO:0000313" key="1">
    <source>
        <dbReference type="EMBL" id="KAK7919119.1"/>
    </source>
</evidence>
<evidence type="ECO:0000313" key="2">
    <source>
        <dbReference type="Proteomes" id="UP001460270"/>
    </source>
</evidence>
<proteinExistence type="predicted"/>
<keyword evidence="2" id="KW-1185">Reference proteome</keyword>
<dbReference type="SUPFAM" id="SSF53098">
    <property type="entry name" value="Ribonuclease H-like"/>
    <property type="match status" value="1"/>
</dbReference>
<protein>
    <recommendedName>
        <fullName evidence="3">DUF4371 domain-containing protein</fullName>
    </recommendedName>
</protein>
<dbReference type="Proteomes" id="UP001460270">
    <property type="component" value="Unassembled WGS sequence"/>
</dbReference>
<dbReference type="PANTHER" id="PTHR45913">
    <property type="entry name" value="EPM2A-INTERACTING PROTEIN 1"/>
    <property type="match status" value="1"/>
</dbReference>
<dbReference type="EMBL" id="JBBPFD010000007">
    <property type="protein sequence ID" value="KAK7919119.1"/>
    <property type="molecule type" value="Genomic_DNA"/>
</dbReference>
<organism evidence="1 2">
    <name type="scientific">Mugilogobius chulae</name>
    <name type="common">yellowstripe goby</name>
    <dbReference type="NCBI Taxonomy" id="88201"/>
    <lineage>
        <taxon>Eukaryota</taxon>
        <taxon>Metazoa</taxon>
        <taxon>Chordata</taxon>
        <taxon>Craniata</taxon>
        <taxon>Vertebrata</taxon>
        <taxon>Euteleostomi</taxon>
        <taxon>Actinopterygii</taxon>
        <taxon>Neopterygii</taxon>
        <taxon>Teleostei</taxon>
        <taxon>Neoteleostei</taxon>
        <taxon>Acanthomorphata</taxon>
        <taxon>Gobiaria</taxon>
        <taxon>Gobiiformes</taxon>
        <taxon>Gobioidei</taxon>
        <taxon>Gobiidae</taxon>
        <taxon>Gobionellinae</taxon>
        <taxon>Mugilogobius</taxon>
    </lineage>
</organism>
<dbReference type="InterPro" id="IPR012337">
    <property type="entry name" value="RNaseH-like_sf"/>
</dbReference>
<evidence type="ECO:0008006" key="3">
    <source>
        <dbReference type="Google" id="ProtNLM"/>
    </source>
</evidence>
<dbReference type="PANTHER" id="PTHR45913:SF21">
    <property type="entry name" value="DUF4371 DOMAIN-CONTAINING PROTEIN"/>
    <property type="match status" value="1"/>
</dbReference>
<dbReference type="AlphaFoldDB" id="A0AAW0PHQ2"/>
<comment type="caution">
    <text evidence="1">The sequence shown here is derived from an EMBL/GenBank/DDBJ whole genome shotgun (WGS) entry which is preliminary data.</text>
</comment>